<dbReference type="InterPro" id="IPR006122">
    <property type="entry name" value="HMA_Cu_ion-bd"/>
</dbReference>
<evidence type="ECO:0000256" key="12">
    <source>
        <dbReference type="ARBA" id="ARBA00023008"/>
    </source>
</evidence>
<dbReference type="SFLD" id="SFLDG00002">
    <property type="entry name" value="C1.7:_P-type_atpase_like"/>
    <property type="match status" value="1"/>
</dbReference>
<keyword evidence="11 18" id="KW-1133">Transmembrane helix</keyword>
<dbReference type="SFLD" id="SFLDS00003">
    <property type="entry name" value="Haloacid_Dehalogenase"/>
    <property type="match status" value="1"/>
</dbReference>
<feature type="domain" description="HMA" evidence="19">
    <location>
        <begin position="143"/>
        <end position="209"/>
    </location>
</feature>
<keyword evidence="5 18" id="KW-0812">Transmembrane</keyword>
<dbReference type="Proteomes" id="UP001055439">
    <property type="component" value="Chromosome 5"/>
</dbReference>
<keyword evidence="10" id="KW-1278">Translocase</keyword>
<gene>
    <name evidence="20" type="ORF">MUK42_25410</name>
</gene>
<feature type="transmembrane region" description="Helical" evidence="18">
    <location>
        <begin position="1500"/>
        <end position="1519"/>
    </location>
</feature>
<dbReference type="PROSITE" id="PS00154">
    <property type="entry name" value="ATPASE_E1_E2"/>
    <property type="match status" value="2"/>
</dbReference>
<dbReference type="Gene3D" id="3.30.70.100">
    <property type="match status" value="5"/>
</dbReference>
<keyword evidence="8" id="KW-0547">Nucleotide-binding</keyword>
<dbReference type="InterPro" id="IPR044492">
    <property type="entry name" value="P_typ_ATPase_HD_dom"/>
</dbReference>
<dbReference type="CDD" id="cd00371">
    <property type="entry name" value="HMA"/>
    <property type="match status" value="4"/>
</dbReference>
<evidence type="ECO:0000256" key="6">
    <source>
        <dbReference type="ARBA" id="ARBA00022723"/>
    </source>
</evidence>
<feature type="transmembrane region" description="Helical" evidence="18">
    <location>
        <begin position="350"/>
        <end position="368"/>
    </location>
</feature>
<evidence type="ECO:0000256" key="1">
    <source>
        <dbReference type="ARBA" id="ARBA00004141"/>
    </source>
</evidence>
<feature type="domain" description="HMA" evidence="19">
    <location>
        <begin position="1096"/>
        <end position="1162"/>
    </location>
</feature>
<dbReference type="FunFam" id="2.70.150.10:FF:000002">
    <property type="entry name" value="Copper-transporting ATPase 1, putative"/>
    <property type="match status" value="2"/>
</dbReference>
<feature type="transmembrane region" description="Helical" evidence="18">
    <location>
        <begin position="1303"/>
        <end position="1321"/>
    </location>
</feature>
<feature type="domain" description="HMA" evidence="19">
    <location>
        <begin position="1171"/>
        <end position="1237"/>
    </location>
</feature>
<dbReference type="SUPFAM" id="SSF55008">
    <property type="entry name" value="HMA, heavy metal-associated domain"/>
    <property type="match status" value="5"/>
</dbReference>
<dbReference type="GO" id="GO:0016887">
    <property type="term" value="F:ATP hydrolysis activity"/>
    <property type="evidence" value="ECO:0007669"/>
    <property type="project" value="InterPro"/>
</dbReference>
<dbReference type="PRINTS" id="PR00943">
    <property type="entry name" value="CUATPASE"/>
</dbReference>
<evidence type="ECO:0000256" key="8">
    <source>
        <dbReference type="ARBA" id="ARBA00022741"/>
    </source>
</evidence>
<dbReference type="GO" id="GO:0016020">
    <property type="term" value="C:membrane"/>
    <property type="evidence" value="ECO:0007669"/>
    <property type="project" value="UniProtKB-SubCell"/>
</dbReference>
<evidence type="ECO:0000256" key="7">
    <source>
        <dbReference type="ARBA" id="ARBA00022737"/>
    </source>
</evidence>
<evidence type="ECO:0000313" key="21">
    <source>
        <dbReference type="Proteomes" id="UP001055439"/>
    </source>
</evidence>
<keyword evidence="4" id="KW-0813">Transport</keyword>
<dbReference type="SUPFAM" id="SSF81660">
    <property type="entry name" value="Metal cation-transporting ATPase, ATP-binding domain N"/>
    <property type="match status" value="1"/>
</dbReference>
<dbReference type="FunFam" id="3.30.70.100:FF:000033">
    <property type="entry name" value="Copper-transporting ATPase HMA5"/>
    <property type="match status" value="2"/>
</dbReference>
<keyword evidence="7" id="KW-0677">Repeat</keyword>
<dbReference type="NCBIfam" id="TIGR00003">
    <property type="entry name" value="copper ion binding protein"/>
    <property type="match status" value="3"/>
</dbReference>
<dbReference type="InterPro" id="IPR036163">
    <property type="entry name" value="HMA_dom_sf"/>
</dbReference>
<feature type="transmembrane region" description="Helical" evidence="18">
    <location>
        <begin position="614"/>
        <end position="634"/>
    </location>
</feature>
<feature type="transmembrane region" description="Helical" evidence="18">
    <location>
        <begin position="1262"/>
        <end position="1283"/>
    </location>
</feature>
<dbReference type="Gene3D" id="3.40.1110.10">
    <property type="entry name" value="Calcium-transporting ATPase, cytoplasmic domain N"/>
    <property type="match status" value="3"/>
</dbReference>
<dbReference type="OrthoDB" id="432719at2759"/>
<feature type="transmembrane region" description="Helical" evidence="18">
    <location>
        <begin position="1333"/>
        <end position="1352"/>
    </location>
</feature>
<evidence type="ECO:0000256" key="11">
    <source>
        <dbReference type="ARBA" id="ARBA00022989"/>
    </source>
</evidence>
<dbReference type="SUPFAM" id="SSF56784">
    <property type="entry name" value="HAD-like"/>
    <property type="match status" value="1"/>
</dbReference>
<comment type="catalytic activity">
    <reaction evidence="15">
        <text>Cu(+)(in) + ATP + H2O = Cu(+)(out) + ADP + phosphate + H(+)</text>
        <dbReference type="Rhea" id="RHEA:25792"/>
        <dbReference type="ChEBI" id="CHEBI:15377"/>
        <dbReference type="ChEBI" id="CHEBI:15378"/>
        <dbReference type="ChEBI" id="CHEBI:30616"/>
        <dbReference type="ChEBI" id="CHEBI:43474"/>
        <dbReference type="ChEBI" id="CHEBI:49552"/>
        <dbReference type="ChEBI" id="CHEBI:456216"/>
        <dbReference type="EC" id="7.2.2.8"/>
    </reaction>
</comment>
<dbReference type="InterPro" id="IPR001757">
    <property type="entry name" value="P_typ_ATPase"/>
</dbReference>
<dbReference type="InterPro" id="IPR059000">
    <property type="entry name" value="ATPase_P-type_domA"/>
</dbReference>
<feature type="domain" description="HMA" evidence="19">
    <location>
        <begin position="218"/>
        <end position="284"/>
    </location>
</feature>
<evidence type="ECO:0000256" key="3">
    <source>
        <dbReference type="ARBA" id="ARBA00012517"/>
    </source>
</evidence>
<feature type="transmembrane region" description="Helical" evidence="18">
    <location>
        <begin position="309"/>
        <end position="330"/>
    </location>
</feature>
<dbReference type="CDD" id="cd02094">
    <property type="entry name" value="P-type_ATPase_Cu-like"/>
    <property type="match status" value="1"/>
</dbReference>
<feature type="transmembrane region" description="Helical" evidence="18">
    <location>
        <begin position="575"/>
        <end position="594"/>
    </location>
</feature>
<evidence type="ECO:0000256" key="5">
    <source>
        <dbReference type="ARBA" id="ARBA00022692"/>
    </source>
</evidence>
<dbReference type="InterPro" id="IPR008250">
    <property type="entry name" value="ATPase_P-typ_transduc_dom_A_sf"/>
</dbReference>
<dbReference type="InterPro" id="IPR018303">
    <property type="entry name" value="ATPase_P-typ_P_site"/>
</dbReference>
<feature type="transmembrane region" description="Helical" evidence="18">
    <location>
        <begin position="1539"/>
        <end position="1559"/>
    </location>
</feature>
<evidence type="ECO:0000256" key="13">
    <source>
        <dbReference type="ARBA" id="ARBA00023065"/>
    </source>
</evidence>
<dbReference type="InterPro" id="IPR023299">
    <property type="entry name" value="ATPase_P-typ_cyto_dom_N"/>
</dbReference>
<dbReference type="Pfam" id="PF00702">
    <property type="entry name" value="Hydrolase"/>
    <property type="match status" value="2"/>
</dbReference>
<dbReference type="PRINTS" id="PR00119">
    <property type="entry name" value="CATATPASE"/>
</dbReference>
<reference evidence="20" key="1">
    <citation type="submission" date="2022-05" db="EMBL/GenBank/DDBJ databases">
        <title>The Musa troglodytarum L. genome provides insights into the mechanism of non-climacteric behaviour and enrichment of carotenoids.</title>
        <authorList>
            <person name="Wang J."/>
        </authorList>
    </citation>
    <scope>NUCLEOTIDE SEQUENCE</scope>
    <source>
        <tissue evidence="20">Leaf</tissue>
    </source>
</reference>
<evidence type="ECO:0000256" key="18">
    <source>
        <dbReference type="SAM" id="Phobius"/>
    </source>
</evidence>
<evidence type="ECO:0000313" key="20">
    <source>
        <dbReference type="EMBL" id="URE06381.1"/>
    </source>
</evidence>
<proteinExistence type="inferred from homology"/>
<dbReference type="PANTHER" id="PTHR46594">
    <property type="entry name" value="P-TYPE CATION-TRANSPORTING ATPASE"/>
    <property type="match status" value="1"/>
</dbReference>
<evidence type="ECO:0000256" key="9">
    <source>
        <dbReference type="ARBA" id="ARBA00022840"/>
    </source>
</evidence>
<keyword evidence="12" id="KW-0186">Copper</keyword>
<keyword evidence="6" id="KW-0479">Metal-binding</keyword>
<dbReference type="NCBIfam" id="TIGR01494">
    <property type="entry name" value="ATPase_P-type"/>
    <property type="match status" value="2"/>
</dbReference>
<dbReference type="InterPro" id="IPR027256">
    <property type="entry name" value="P-typ_ATPase_IB"/>
</dbReference>
<dbReference type="PROSITE" id="PS50846">
    <property type="entry name" value="HMA_2"/>
    <property type="match status" value="5"/>
</dbReference>
<dbReference type="InterPro" id="IPR006121">
    <property type="entry name" value="HMA_dom"/>
</dbReference>
<dbReference type="SFLD" id="SFLDF00027">
    <property type="entry name" value="p-type_atpase"/>
    <property type="match status" value="1"/>
</dbReference>
<comment type="subcellular location">
    <subcellularLocation>
        <location evidence="1">Membrane</location>
        <topology evidence="1">Multi-pass membrane protein</topology>
    </subcellularLocation>
</comment>
<feature type="region of interest" description="Disordered" evidence="17">
    <location>
        <begin position="18"/>
        <end position="42"/>
    </location>
</feature>
<comment type="similarity">
    <text evidence="2">Belongs to the cation transport ATPase (P-type) (TC 3.A.3) family. Type IB subfamily.</text>
</comment>
<organism evidence="20 21">
    <name type="scientific">Musa troglodytarum</name>
    <name type="common">fe'i banana</name>
    <dbReference type="NCBI Taxonomy" id="320322"/>
    <lineage>
        <taxon>Eukaryota</taxon>
        <taxon>Viridiplantae</taxon>
        <taxon>Streptophyta</taxon>
        <taxon>Embryophyta</taxon>
        <taxon>Tracheophyta</taxon>
        <taxon>Spermatophyta</taxon>
        <taxon>Magnoliopsida</taxon>
        <taxon>Liliopsida</taxon>
        <taxon>Zingiberales</taxon>
        <taxon>Musaceae</taxon>
        <taxon>Musa</taxon>
    </lineage>
</organism>
<dbReference type="InterPro" id="IPR023214">
    <property type="entry name" value="HAD_sf"/>
</dbReference>
<dbReference type="EMBL" id="CP097507">
    <property type="protein sequence ID" value="URE06381.1"/>
    <property type="molecule type" value="Genomic_DNA"/>
</dbReference>
<dbReference type="InterPro" id="IPR023298">
    <property type="entry name" value="ATPase_P-typ_TM_dom_sf"/>
</dbReference>
<dbReference type="InterPro" id="IPR036412">
    <property type="entry name" value="HAD-like_sf"/>
</dbReference>
<keyword evidence="14 18" id="KW-0472">Membrane</keyword>
<dbReference type="PRINTS" id="PR00942">
    <property type="entry name" value="CUATPASEI"/>
</dbReference>
<protein>
    <recommendedName>
        <fullName evidence="3">P-type Cu(+) transporter</fullName>
        <ecNumber evidence="3">7.2.2.8</ecNumber>
    </recommendedName>
    <alternativeName>
        <fullName evidence="16">Protein HEAVY METAL ATPASE 5</fullName>
    </alternativeName>
</protein>
<evidence type="ECO:0000256" key="10">
    <source>
        <dbReference type="ARBA" id="ARBA00022967"/>
    </source>
</evidence>
<dbReference type="PROSITE" id="PS01047">
    <property type="entry name" value="HMA_1"/>
    <property type="match status" value="3"/>
</dbReference>
<dbReference type="Pfam" id="PF00122">
    <property type="entry name" value="E1-E2_ATPase"/>
    <property type="match status" value="2"/>
</dbReference>
<dbReference type="PANTHER" id="PTHR46594:SF4">
    <property type="entry name" value="P-TYPE CATION-TRANSPORTING ATPASE"/>
    <property type="match status" value="1"/>
</dbReference>
<keyword evidence="9" id="KW-0067">ATP-binding</keyword>
<keyword evidence="21" id="KW-1185">Reference proteome</keyword>
<dbReference type="GO" id="GO:0005524">
    <property type="term" value="F:ATP binding"/>
    <property type="evidence" value="ECO:0007669"/>
    <property type="project" value="UniProtKB-KW"/>
</dbReference>
<dbReference type="FunFam" id="3.30.70.100:FF:000001">
    <property type="entry name" value="ATPase copper transporting beta"/>
    <property type="match status" value="1"/>
</dbReference>
<dbReference type="GO" id="GO:0140581">
    <property type="term" value="F:P-type monovalent copper transporter activity"/>
    <property type="evidence" value="ECO:0007669"/>
    <property type="project" value="UniProtKB-EC"/>
</dbReference>
<dbReference type="Gene3D" id="2.70.150.10">
    <property type="entry name" value="Calcium-transporting ATPase, cytoplasmic transduction domain A"/>
    <property type="match status" value="2"/>
</dbReference>
<feature type="domain" description="HMA" evidence="19">
    <location>
        <begin position="65"/>
        <end position="131"/>
    </location>
</feature>
<evidence type="ECO:0000256" key="4">
    <source>
        <dbReference type="ARBA" id="ARBA00022448"/>
    </source>
</evidence>
<feature type="transmembrane region" description="Helical" evidence="18">
    <location>
        <begin position="380"/>
        <end position="399"/>
    </location>
</feature>
<dbReference type="NCBIfam" id="TIGR01525">
    <property type="entry name" value="ATPase-IB_hvy"/>
    <property type="match status" value="1"/>
</dbReference>
<evidence type="ECO:0000256" key="2">
    <source>
        <dbReference type="ARBA" id="ARBA00006024"/>
    </source>
</evidence>
<dbReference type="EC" id="7.2.2.8" evidence="3"/>
<name>A0A9E7K6H9_9LILI</name>
<evidence type="ECO:0000256" key="15">
    <source>
        <dbReference type="ARBA" id="ARBA00049289"/>
    </source>
</evidence>
<evidence type="ECO:0000256" key="14">
    <source>
        <dbReference type="ARBA" id="ARBA00023136"/>
    </source>
</evidence>
<evidence type="ECO:0000259" key="19">
    <source>
        <dbReference type="PROSITE" id="PS50846"/>
    </source>
</evidence>
<evidence type="ECO:0000256" key="16">
    <source>
        <dbReference type="ARBA" id="ARBA00077729"/>
    </source>
</evidence>
<accession>A0A9E7K6H9</accession>
<dbReference type="InterPro" id="IPR017969">
    <property type="entry name" value="Heavy-metal-associated_CS"/>
</dbReference>
<dbReference type="GO" id="GO:0005507">
    <property type="term" value="F:copper ion binding"/>
    <property type="evidence" value="ECO:0007669"/>
    <property type="project" value="InterPro"/>
</dbReference>
<dbReference type="FunFam" id="3.40.50.1000:FF:000031">
    <property type="entry name" value="Probable copper-transporting ATPase HMA5"/>
    <property type="match status" value="1"/>
</dbReference>
<sequence length="1687" mass="183681">MVSKGFLMSCLGSGGGHEGFASRSLSPRPHYPSMPKYPRRKSTVEVVGGEDLEATPEAAEEEEKRVALFSVVGMACAACAGSVEKAIKRLPGIHDAAVDVLNDRAQVIFYPAFVSEDTIRETIEDVGFEAELIQEEMKEKSVLTCRLRIKGMTCTSCSSTIESALQDVPGVHKALVALATEEAEVRYDPRVVSANQLMEAVEDTGFEAILVTTGEDINRIELKVDGPFSTRYISMVNNSLQALPGVDDVNIDPLLHKVAISYKPDQTGPRNFIEIIESTGSGQLKASIYPEVRGKGFHRHEEINQYYQCFLWSLVFTIPVFLTSMVFMYIPGIKEVLDKKIVNMLKVGEVLRWILSTPVQFIIGRRFYVGTYKALRHGSANMDVLIALGTNAAYFYSIYTVLRAATSPNFMGTDFFETSSMLISFILLGKYLEVLAKGKTSEAIAKLMNLAPETAILISYDNEGNVISEREIDSRLIQKNDIIKVMPGGKVASDGFVIWGQSHVNESMITGESRPVAKRKGEIVIGGTVNENGVLHIRATHVGSESALSQIVRLVESAQMAKAPVQKFADRISKYFVPLVILLSLVTWLIWFLAGKFRSYPKSWIPSSIDSFQLALQFGISVMVIACPCALGLATPTAVMVGTGVGASQGVLIKGGQALESAHKVNCIVFDKTGTLTTGNPVVVNTRLLKNMVLRDFYEYVAAAEVNSEHPLAKAIVQYAKKFSTDEENPVWPEAQDFIAITGHGVKARVGNKEVVVGNKSLMVEIGIHIPVEASEILTETERMAQTGIVVSIGREVTGIVAISDPLKPGAREVISLLKSMKVTSIMVTGDNWGTANAIAQEVGIDTVIAEAKPDQKAEKVKELQMSSLTVAMVGDGINDSPALVSADVGIAIGAGTDIAIEAADIVLMKSNLEDVITAIDLSRKTFFRISMNYVWALGYNIICIPIAAGVLFPFTRFRLPPWIAGAAMAASSVSMGREGMGGGSIGSRAFLMSCLGGRPHYPSMPRYPKKLAGVLAEGGADLEARPEPEKQVALLAVLGMTCAGSVEKAIKRLPGINDAPLTFSTIGLRSSSTPPSFRKTQLEKPLKMLALRPHRSKRLQIKGMTCTSCTNTVESALQAVPGVRKALVALATEEAEIFYDPRFASANQLIEAVEDTGFEATLITTGEDRNRIQLKIDGTFYSRYISRVKSSLQALPGVDDINIDPVLHKVTVSYKPDQTGPRNFIEVIESTGSGHLKASIYQEAGGKELHKSDEIKQYYHSFLWSLVFTIPVFLTSMVFMYIPGIKHLLEKKVVNMFNIGELLRWILCTPVQFVLGQRFYIGSYKALQHGSANMDVLIALGTNAAYFYSLYSVLRTATSPNFMGTDFFETSSMFISFILLGKYLEILAKGKTSEAIAKLMNLTPETTILLSYGNEGNVVSEREIDSRLIQKNDIIKVVPGGKVASDGFVIWGQSHVNESMITGESRPVAKRKGDAVIGGTVNENGVLHVRVTHVGSESALSQIVIFLAFFTWLVWFLVGKFNSYPKSWIPSSMDSFQLALQFGVSVMVIACPCALGLATPTAVMVGTGVGASQGVLIKGGQALESAHKVNCVVIDKTGTLTTGKPVVVSTRLLKNMVLRDFYEYVAAAEVNSEHPLAKAIVQHAKNFSTDEENHVWPEARDFTAIAGYMVSKPRLLTKKLLWATRD</sequence>
<keyword evidence="13" id="KW-0406">Ion transport</keyword>
<dbReference type="Gene3D" id="3.40.50.1000">
    <property type="entry name" value="HAD superfamily/HAD-like"/>
    <property type="match status" value="1"/>
</dbReference>
<dbReference type="Pfam" id="PF00403">
    <property type="entry name" value="HMA"/>
    <property type="match status" value="5"/>
</dbReference>
<evidence type="ECO:0000256" key="17">
    <source>
        <dbReference type="SAM" id="MobiDB-lite"/>
    </source>
</evidence>
<feature type="transmembrane region" description="Helical" evidence="18">
    <location>
        <begin position="934"/>
        <end position="954"/>
    </location>
</feature>
<dbReference type="SUPFAM" id="SSF81653">
    <property type="entry name" value="Calcium ATPase, transduction domain A"/>
    <property type="match status" value="2"/>
</dbReference>
<dbReference type="SUPFAM" id="SSF81665">
    <property type="entry name" value="Calcium ATPase, transmembrane domain M"/>
    <property type="match status" value="2"/>
</dbReference>